<evidence type="ECO:0000259" key="15">
    <source>
        <dbReference type="Pfam" id="PF07715"/>
    </source>
</evidence>
<dbReference type="PROSITE" id="PS52016">
    <property type="entry name" value="TONB_DEPENDENT_REC_3"/>
    <property type="match status" value="1"/>
</dbReference>
<evidence type="ECO:0000256" key="2">
    <source>
        <dbReference type="ARBA" id="ARBA00009810"/>
    </source>
</evidence>
<evidence type="ECO:0000256" key="1">
    <source>
        <dbReference type="ARBA" id="ARBA00004571"/>
    </source>
</evidence>
<feature type="domain" description="TonB-dependent receptor plug" evidence="15">
    <location>
        <begin position="75"/>
        <end position="173"/>
    </location>
</feature>
<gene>
    <name evidence="16" type="ORF">ACG0Z6_14285</name>
</gene>
<keyword evidence="9 10" id="KW-0998">Cell outer membrane</keyword>
<keyword evidence="6 11" id="KW-0798">TonB box</keyword>
<dbReference type="Pfam" id="PF07715">
    <property type="entry name" value="Plug"/>
    <property type="match status" value="1"/>
</dbReference>
<sequence length="727" mass="79913">MSGHRFLLQPKPVTLATLALLCSAHAASWAQTQAPATQTQAEEASLPTIKARAKRESSGYTASQSRSATGLNLSLRDTPQAVSVITRERMDDAGMATMADVFRSVPGLSVVGNDSGRSTISARGFDVENLRLDGMPLETSWGYLERLATPAFESVEVTRGATGLTAGEGNPSATISMVRKRAQARALTGQLRLALGTQALKSGTLDLSTALNSTGSVRARVVAHAEHRDGHLDLEQRRTHQFFVTAEADLSSATRLTLGHLYNRSAIDGGYWGGLPLYYSDGSRTHFKRGATTGVRWNEWYETLNSTFVKLEHQLSNDWRVQAELSRDHGDAHYKMVWATGEVDRKTGLGLTGIPYFWEPRPHQLNAMVGLQGKFQAWGHSHQVFAGLQRLSAPGGWKNRDLVGDPPAMESLHQWTGNWTPPAVSEVYNGGDRQTTQTAVYVASRLQIRDDARVILGMRLSDYRFKQEVGAWNPEPYGIRHKNVLTPYGGLVWDLSSGVSAYLSHSSIFKHQAAQDRHGKYLDPIEGVSQELGLKGEWLGGDLQASATAFRIEQNNYAVPDPGYKVPGTADDAMRGVRGVNSRGVELELTGQLQPNWKLGASLSHFRVSHPEGEVVLAHVPRTLFKLHAQHRLSGVLQGWHVGAELQWQGSDRYEAENPASKAQEAIGQKAYGLLGLTARWDVTPKWQLQLNVDNALDQHYRQMHAWSPTYMDGAPRSIKLGLSGRI</sequence>
<dbReference type="RefSeq" id="WP_394462532.1">
    <property type="nucleotide sequence ID" value="NZ_JBIGHZ010000005.1"/>
</dbReference>
<keyword evidence="5 10" id="KW-0812">Transmembrane</keyword>
<keyword evidence="7 10" id="KW-0472">Membrane</keyword>
<comment type="similarity">
    <text evidence="2 10 11">Belongs to the TonB-dependent receptor family.</text>
</comment>
<evidence type="ECO:0000256" key="4">
    <source>
        <dbReference type="ARBA" id="ARBA00022452"/>
    </source>
</evidence>
<dbReference type="Gene3D" id="2.40.170.20">
    <property type="entry name" value="TonB-dependent receptor, beta-barrel domain"/>
    <property type="match status" value="1"/>
</dbReference>
<dbReference type="NCBIfam" id="TIGR01783">
    <property type="entry name" value="TonB-siderophor"/>
    <property type="match status" value="1"/>
</dbReference>
<evidence type="ECO:0000256" key="11">
    <source>
        <dbReference type="RuleBase" id="RU003357"/>
    </source>
</evidence>
<keyword evidence="17" id="KW-1185">Reference proteome</keyword>
<comment type="subcellular location">
    <subcellularLocation>
        <location evidence="1 10">Cell outer membrane</location>
        <topology evidence="1 10">Multi-pass membrane protein</topology>
    </subcellularLocation>
</comment>
<evidence type="ECO:0000256" key="5">
    <source>
        <dbReference type="ARBA" id="ARBA00022692"/>
    </source>
</evidence>
<name>A0ABW7FYM1_9BURK</name>
<dbReference type="CDD" id="cd01347">
    <property type="entry name" value="ligand_gated_channel"/>
    <property type="match status" value="1"/>
</dbReference>
<keyword evidence="4 10" id="KW-1134">Transmembrane beta strand</keyword>
<comment type="caution">
    <text evidence="16">The sequence shown here is derived from an EMBL/GenBank/DDBJ whole genome shotgun (WGS) entry which is preliminary data.</text>
</comment>
<dbReference type="PANTHER" id="PTHR32552:SF74">
    <property type="entry name" value="HYDROXAMATE SIDEROPHORE RECEPTOR FHUE"/>
    <property type="match status" value="1"/>
</dbReference>
<feature type="compositionally biased region" description="Low complexity" evidence="12">
    <location>
        <begin position="36"/>
        <end position="45"/>
    </location>
</feature>
<dbReference type="PANTHER" id="PTHR32552">
    <property type="entry name" value="FERRICHROME IRON RECEPTOR-RELATED"/>
    <property type="match status" value="1"/>
</dbReference>
<dbReference type="InterPro" id="IPR039426">
    <property type="entry name" value="TonB-dep_rcpt-like"/>
</dbReference>
<evidence type="ECO:0000256" key="6">
    <source>
        <dbReference type="ARBA" id="ARBA00023077"/>
    </source>
</evidence>
<keyword evidence="3 10" id="KW-0813">Transport</keyword>
<feature type="region of interest" description="Disordered" evidence="12">
    <location>
        <begin position="36"/>
        <end position="70"/>
    </location>
</feature>
<feature type="domain" description="TonB-dependent receptor-like beta-barrel" evidence="14">
    <location>
        <begin position="260"/>
        <end position="695"/>
    </location>
</feature>
<dbReference type="Gene3D" id="2.170.130.10">
    <property type="entry name" value="TonB-dependent receptor, plug domain"/>
    <property type="match status" value="1"/>
</dbReference>
<dbReference type="InterPro" id="IPR000531">
    <property type="entry name" value="Beta-barrel_TonB"/>
</dbReference>
<dbReference type="Pfam" id="PF00593">
    <property type="entry name" value="TonB_dep_Rec_b-barrel"/>
    <property type="match status" value="1"/>
</dbReference>
<dbReference type="InterPro" id="IPR010105">
    <property type="entry name" value="TonB_sidphr_rcpt"/>
</dbReference>
<dbReference type="EMBL" id="JBIGHZ010000005">
    <property type="protein sequence ID" value="MFG6449393.1"/>
    <property type="molecule type" value="Genomic_DNA"/>
</dbReference>
<evidence type="ECO:0000256" key="10">
    <source>
        <dbReference type="PROSITE-ProRule" id="PRU01360"/>
    </source>
</evidence>
<organism evidence="16 17">
    <name type="scientific">Roseateles rivi</name>
    <dbReference type="NCBI Taxonomy" id="3299028"/>
    <lineage>
        <taxon>Bacteria</taxon>
        <taxon>Pseudomonadati</taxon>
        <taxon>Pseudomonadota</taxon>
        <taxon>Betaproteobacteria</taxon>
        <taxon>Burkholderiales</taxon>
        <taxon>Sphaerotilaceae</taxon>
        <taxon>Roseateles</taxon>
    </lineage>
</organism>
<evidence type="ECO:0000256" key="9">
    <source>
        <dbReference type="ARBA" id="ARBA00023237"/>
    </source>
</evidence>
<evidence type="ECO:0000256" key="12">
    <source>
        <dbReference type="SAM" id="MobiDB-lite"/>
    </source>
</evidence>
<reference evidence="16 17" key="1">
    <citation type="submission" date="2024-08" db="EMBL/GenBank/DDBJ databases">
        <authorList>
            <person name="Lu H."/>
        </authorList>
    </citation>
    <scope>NUCLEOTIDE SEQUENCE [LARGE SCALE GENOMIC DNA]</scope>
    <source>
        <strain evidence="16 17">BYS180W</strain>
    </source>
</reference>
<keyword evidence="13" id="KW-0732">Signal</keyword>
<protein>
    <submittedName>
        <fullName evidence="16">TonB-dependent siderophore receptor</fullName>
    </submittedName>
</protein>
<accession>A0ABW7FYM1</accession>
<evidence type="ECO:0000256" key="13">
    <source>
        <dbReference type="SAM" id="SignalP"/>
    </source>
</evidence>
<dbReference type="InterPro" id="IPR037066">
    <property type="entry name" value="Plug_dom_sf"/>
</dbReference>
<dbReference type="InterPro" id="IPR012910">
    <property type="entry name" value="Plug_dom"/>
</dbReference>
<evidence type="ECO:0000259" key="14">
    <source>
        <dbReference type="Pfam" id="PF00593"/>
    </source>
</evidence>
<evidence type="ECO:0000313" key="16">
    <source>
        <dbReference type="EMBL" id="MFG6449393.1"/>
    </source>
</evidence>
<feature type="signal peptide" evidence="13">
    <location>
        <begin position="1"/>
        <end position="26"/>
    </location>
</feature>
<feature type="chain" id="PRO_5046205640" evidence="13">
    <location>
        <begin position="27"/>
        <end position="727"/>
    </location>
</feature>
<dbReference type="InterPro" id="IPR036942">
    <property type="entry name" value="Beta-barrel_TonB_sf"/>
</dbReference>
<dbReference type="Proteomes" id="UP001606099">
    <property type="component" value="Unassembled WGS sequence"/>
</dbReference>
<proteinExistence type="inferred from homology"/>
<evidence type="ECO:0000313" key="17">
    <source>
        <dbReference type="Proteomes" id="UP001606099"/>
    </source>
</evidence>
<evidence type="ECO:0000256" key="7">
    <source>
        <dbReference type="ARBA" id="ARBA00023136"/>
    </source>
</evidence>
<evidence type="ECO:0000256" key="3">
    <source>
        <dbReference type="ARBA" id="ARBA00022448"/>
    </source>
</evidence>
<evidence type="ECO:0000256" key="8">
    <source>
        <dbReference type="ARBA" id="ARBA00023170"/>
    </source>
</evidence>
<dbReference type="SUPFAM" id="SSF56935">
    <property type="entry name" value="Porins"/>
    <property type="match status" value="1"/>
</dbReference>
<keyword evidence="8 16" id="KW-0675">Receptor</keyword>
<feature type="compositionally biased region" description="Polar residues" evidence="12">
    <location>
        <begin position="58"/>
        <end position="70"/>
    </location>
</feature>